<dbReference type="RefSeq" id="WP_099797628.1">
    <property type="nucleotide sequence ID" value="NZ_CP018092.1"/>
</dbReference>
<proteinExistence type="predicted"/>
<dbReference type="Proteomes" id="UP000231057">
    <property type="component" value="Chromosome"/>
</dbReference>
<dbReference type="InterPro" id="IPR032466">
    <property type="entry name" value="Metal_Hydrolase"/>
</dbReference>
<feature type="domain" description="Dihydroorotase catalytic" evidence="2">
    <location>
        <begin position="52"/>
        <end position="190"/>
    </location>
</feature>
<reference evidence="4" key="2">
    <citation type="journal article" date="2022" name="Front. Microbiol.">
        <title>Comparative Genomic Analysis Revealed Distinct Molecular Components and Organization of CO2-Concentrating Mechanism in Thermophilic Cyanobacteria.</title>
        <authorList>
            <person name="Tang J."/>
            <person name="Zhou H."/>
            <person name="Yao D."/>
            <person name="Riaz S."/>
            <person name="You D."/>
            <person name="Klepacz-Smolka A."/>
            <person name="Daroch M."/>
        </authorList>
    </citation>
    <scope>NUCLEOTIDE SEQUENCE [LARGE SCALE GENOMIC DNA]</scope>
    <source>
        <strain evidence="4">PCC 6715</strain>
    </source>
</reference>
<dbReference type="GO" id="GO:0005737">
    <property type="term" value="C:cytoplasm"/>
    <property type="evidence" value="ECO:0007669"/>
    <property type="project" value="TreeGrafter"/>
</dbReference>
<gene>
    <name evidence="3" type="ORF">BRW62_00550</name>
</gene>
<dbReference type="SUPFAM" id="SSF51338">
    <property type="entry name" value="Composite domain of metallo-dependent hydrolases"/>
    <property type="match status" value="2"/>
</dbReference>
<dbReference type="GO" id="GO:0004038">
    <property type="term" value="F:allantoinase activity"/>
    <property type="evidence" value="ECO:0007669"/>
    <property type="project" value="TreeGrafter"/>
</dbReference>
<dbReference type="KEGG" id="slw:BRW62_00550"/>
<dbReference type="GO" id="GO:0004151">
    <property type="term" value="F:dihydroorotase activity"/>
    <property type="evidence" value="ECO:0007669"/>
    <property type="project" value="InterPro"/>
</dbReference>
<dbReference type="InterPro" id="IPR024403">
    <property type="entry name" value="DHOase_cat"/>
</dbReference>
<name>A0A2D2PZ13_PARLV</name>
<dbReference type="PANTHER" id="PTHR43668:SF2">
    <property type="entry name" value="ALLANTOINASE"/>
    <property type="match status" value="1"/>
</dbReference>
<accession>A0A2D2PZ13</accession>
<keyword evidence="1" id="KW-0665">Pyrimidine biosynthesis</keyword>
<dbReference type="OrthoDB" id="9765462at2"/>
<evidence type="ECO:0000256" key="1">
    <source>
        <dbReference type="ARBA" id="ARBA00022975"/>
    </source>
</evidence>
<keyword evidence="4" id="KW-1185">Reference proteome</keyword>
<dbReference type="AlphaFoldDB" id="A0A2D2PZ13"/>
<evidence type="ECO:0000313" key="4">
    <source>
        <dbReference type="Proteomes" id="UP000231057"/>
    </source>
</evidence>
<protein>
    <submittedName>
        <fullName evidence="3">Dihydroorotase</fullName>
    </submittedName>
</protein>
<dbReference type="NCBIfam" id="NF005614">
    <property type="entry name" value="PRK07369.1"/>
    <property type="match status" value="1"/>
</dbReference>
<sequence>MAWRLLQQVRVVDPLNRADYRADVLFRGDELVAIAPADIPPESERVPAEQLILAPPLVDLYSHSGQPGYEARESLTSLLAAAAAGGVQHLTLLPTTQPVIDDPAVWNSIQHDLPAESWTQVRVWAALSQGGAGKALSNLAELAAAGVVGFCDDSGLVNWPLLQRALTYLQPIQKCVALWPFDATLAAHGVARESLDALRLGLAEQLICCETIPLLAILELGRTVTTPIHLMRLSTARSVEILTQAKPETVTASVCWLHLLFDTGDLATYDPNLRLEPPLGTPTDRQSLIEGVKTGVIEAIAIDHTPLLYEEKMISFAEALPGAIGLELALPALWQGLVAPGHLTAVDLWHAISTAPARILGLAPPQLQPPSRNVILFDPTAAWTVNAQSLRSRCHNTPYWQRTLRGQLSALSPSMSSGRTH</sequence>
<dbReference type="CDD" id="cd01317">
    <property type="entry name" value="DHOase_IIa"/>
    <property type="match status" value="1"/>
</dbReference>
<dbReference type="SUPFAM" id="SSF51556">
    <property type="entry name" value="Metallo-dependent hydrolases"/>
    <property type="match status" value="1"/>
</dbReference>
<dbReference type="GO" id="GO:0006221">
    <property type="term" value="P:pyrimidine nucleotide biosynthetic process"/>
    <property type="evidence" value="ECO:0007669"/>
    <property type="project" value="UniProtKB-KW"/>
</dbReference>
<dbReference type="Gene3D" id="3.20.20.140">
    <property type="entry name" value="Metal-dependent hydrolases"/>
    <property type="match status" value="1"/>
</dbReference>
<dbReference type="NCBIfam" id="TIGR00857">
    <property type="entry name" value="pyrC_multi"/>
    <property type="match status" value="1"/>
</dbReference>
<reference evidence="3 4" key="1">
    <citation type="submission" date="2016-11" db="EMBL/GenBank/DDBJ databases">
        <title>Complete genome sequence of thermophilic cyanobacteria strain Synechococcus sp. PCC6715.</title>
        <authorList>
            <person name="Tang J."/>
            <person name="Daroch M."/>
            <person name="Liang Y."/>
            <person name="Jiang D."/>
            <person name="Shah M."/>
        </authorList>
    </citation>
    <scope>NUCLEOTIDE SEQUENCE [LARGE SCALE GENOMIC DNA]</scope>
    <source>
        <strain evidence="3 4">PCC 6715</strain>
    </source>
</reference>
<dbReference type="EMBL" id="CP018092">
    <property type="protein sequence ID" value="ATS17485.1"/>
    <property type="molecule type" value="Genomic_DNA"/>
</dbReference>
<dbReference type="Gene3D" id="2.30.40.10">
    <property type="entry name" value="Urease, subunit C, domain 1"/>
    <property type="match status" value="1"/>
</dbReference>
<dbReference type="GO" id="GO:0046872">
    <property type="term" value="F:metal ion binding"/>
    <property type="evidence" value="ECO:0007669"/>
    <property type="project" value="InterPro"/>
</dbReference>
<evidence type="ECO:0000259" key="2">
    <source>
        <dbReference type="Pfam" id="PF12890"/>
    </source>
</evidence>
<dbReference type="PANTHER" id="PTHR43668">
    <property type="entry name" value="ALLANTOINASE"/>
    <property type="match status" value="1"/>
</dbReference>
<dbReference type="InterPro" id="IPR050138">
    <property type="entry name" value="DHOase/Allantoinase_Hydrolase"/>
</dbReference>
<dbReference type="InterPro" id="IPR011059">
    <property type="entry name" value="Metal-dep_hydrolase_composite"/>
</dbReference>
<organism evidence="3 4">
    <name type="scientific">Parathermosynechococcus lividus PCC 6715</name>
    <dbReference type="NCBI Taxonomy" id="1917166"/>
    <lineage>
        <taxon>Bacteria</taxon>
        <taxon>Bacillati</taxon>
        <taxon>Cyanobacteriota</taxon>
        <taxon>Cyanophyceae</taxon>
        <taxon>Acaryochloridales</taxon>
        <taxon>Thermosynechococcaceae</taxon>
        <taxon>Parathermosynechococcus</taxon>
    </lineage>
</organism>
<dbReference type="Pfam" id="PF12890">
    <property type="entry name" value="DHOase"/>
    <property type="match status" value="1"/>
</dbReference>
<dbReference type="InterPro" id="IPR004722">
    <property type="entry name" value="DHOase"/>
</dbReference>
<evidence type="ECO:0000313" key="3">
    <source>
        <dbReference type="EMBL" id="ATS17485.1"/>
    </source>
</evidence>
<dbReference type="GO" id="GO:0006145">
    <property type="term" value="P:purine nucleobase catabolic process"/>
    <property type="evidence" value="ECO:0007669"/>
    <property type="project" value="TreeGrafter"/>
</dbReference>